<accession>A0ABQ9W5M9</accession>
<proteinExistence type="predicted"/>
<feature type="region of interest" description="Disordered" evidence="1">
    <location>
        <begin position="1"/>
        <end position="22"/>
    </location>
</feature>
<organism evidence="2 3">
    <name type="scientific">Saguinus oedipus</name>
    <name type="common">Cotton-top tamarin</name>
    <name type="synonym">Oedipomidas oedipus</name>
    <dbReference type="NCBI Taxonomy" id="9490"/>
    <lineage>
        <taxon>Eukaryota</taxon>
        <taxon>Metazoa</taxon>
        <taxon>Chordata</taxon>
        <taxon>Craniata</taxon>
        <taxon>Vertebrata</taxon>
        <taxon>Euteleostomi</taxon>
        <taxon>Mammalia</taxon>
        <taxon>Eutheria</taxon>
        <taxon>Euarchontoglires</taxon>
        <taxon>Primates</taxon>
        <taxon>Haplorrhini</taxon>
        <taxon>Platyrrhini</taxon>
        <taxon>Cebidae</taxon>
        <taxon>Callitrichinae</taxon>
        <taxon>Saguinus</taxon>
    </lineage>
</organism>
<evidence type="ECO:0000313" key="2">
    <source>
        <dbReference type="EMBL" id="KAK2116944.1"/>
    </source>
</evidence>
<name>A0ABQ9W5M9_SAGOE</name>
<evidence type="ECO:0000256" key="1">
    <source>
        <dbReference type="SAM" id="MobiDB-lite"/>
    </source>
</evidence>
<reference evidence="2 3" key="1">
    <citation type="submission" date="2023-05" db="EMBL/GenBank/DDBJ databases">
        <title>B98-5 Cell Line De Novo Hybrid Assembly: An Optical Mapping Approach.</title>
        <authorList>
            <person name="Kananen K."/>
            <person name="Auerbach J.A."/>
            <person name="Kautto E."/>
            <person name="Blachly J.S."/>
        </authorList>
    </citation>
    <scope>NUCLEOTIDE SEQUENCE [LARGE SCALE GENOMIC DNA]</scope>
    <source>
        <strain evidence="2">B95-8</strain>
        <tissue evidence="2">Cell line</tissue>
    </source>
</reference>
<evidence type="ECO:0000313" key="3">
    <source>
        <dbReference type="Proteomes" id="UP001266305"/>
    </source>
</evidence>
<sequence>MEEKRRKYSISSDNSDTTDSKPLQFELLQGKHLNSDQAHRPRSRDIYIRIKMLQTAQQHQVGLAPTERKEALRGG</sequence>
<protein>
    <submittedName>
        <fullName evidence="2">Uncharacterized protein</fullName>
    </submittedName>
</protein>
<dbReference type="EMBL" id="JASSZA010000002">
    <property type="protein sequence ID" value="KAK2116944.1"/>
    <property type="molecule type" value="Genomic_DNA"/>
</dbReference>
<comment type="caution">
    <text evidence="2">The sequence shown here is derived from an EMBL/GenBank/DDBJ whole genome shotgun (WGS) entry which is preliminary data.</text>
</comment>
<dbReference type="Proteomes" id="UP001266305">
    <property type="component" value="Unassembled WGS sequence"/>
</dbReference>
<gene>
    <name evidence="2" type="ORF">P7K49_003830</name>
</gene>
<keyword evidence="3" id="KW-1185">Reference proteome</keyword>